<dbReference type="EMBL" id="CAXDID020000955">
    <property type="protein sequence ID" value="CAL6116101.1"/>
    <property type="molecule type" value="Genomic_DNA"/>
</dbReference>
<evidence type="ECO:0000313" key="5">
    <source>
        <dbReference type="Proteomes" id="UP001642409"/>
    </source>
</evidence>
<dbReference type="EMBL" id="CAXDID020000280">
    <property type="protein sequence ID" value="CAL6069820.1"/>
    <property type="molecule type" value="Genomic_DNA"/>
</dbReference>
<evidence type="ECO:0000313" key="3">
    <source>
        <dbReference type="EMBL" id="CAL6069820.1"/>
    </source>
</evidence>
<proteinExistence type="predicted"/>
<gene>
    <name evidence="1" type="ORF">HINF_LOCUS52021</name>
    <name evidence="3" type="ORF">HINF_LOCUS54160</name>
    <name evidence="2" type="ORF">HINF_LOCUS54717</name>
    <name evidence="4" type="ORF">HINF_LOCUS78914</name>
</gene>
<name>A0AA86R0Y8_9EUKA</name>
<dbReference type="AlphaFoldDB" id="A0AA86R0Y8"/>
<reference evidence="3 5" key="2">
    <citation type="submission" date="2024-07" db="EMBL/GenBank/DDBJ databases">
        <authorList>
            <person name="Akdeniz Z."/>
        </authorList>
    </citation>
    <scope>NUCLEOTIDE SEQUENCE [LARGE SCALE GENOMIC DNA]</scope>
</reference>
<organism evidence="2">
    <name type="scientific">Hexamita inflata</name>
    <dbReference type="NCBI Taxonomy" id="28002"/>
    <lineage>
        <taxon>Eukaryota</taxon>
        <taxon>Metamonada</taxon>
        <taxon>Diplomonadida</taxon>
        <taxon>Hexamitidae</taxon>
        <taxon>Hexamitinae</taxon>
        <taxon>Hexamita</taxon>
    </lineage>
</organism>
<dbReference type="EMBL" id="CATOUU010001011">
    <property type="protein sequence ID" value="CAI9967072.1"/>
    <property type="molecule type" value="Genomic_DNA"/>
</dbReference>
<keyword evidence="5" id="KW-1185">Reference proteome</keyword>
<sequence length="146" mass="17125">MRSERAQGFNIQQDKGSLHYTRWRSQTILNTTHHATVRRLKQPTSQILSWRSSFSQRNVPEYAGLSADIQPETPDNTILILICLFVSILHDYCLSMQCFDMNDEHRIYDITIIQLRYVCSLVAFESLCHVDKQEQWSSCCLLQREL</sequence>
<evidence type="ECO:0000313" key="1">
    <source>
        <dbReference type="EMBL" id="CAI9964376.1"/>
    </source>
</evidence>
<accession>A0AA86R0Y8</accession>
<comment type="caution">
    <text evidence="2">The sequence shown here is derived from an EMBL/GenBank/DDBJ whole genome shotgun (WGS) entry which is preliminary data.</text>
</comment>
<reference evidence="2" key="1">
    <citation type="submission" date="2023-06" db="EMBL/GenBank/DDBJ databases">
        <authorList>
            <person name="Kurt Z."/>
        </authorList>
    </citation>
    <scope>NUCLEOTIDE SEQUENCE</scope>
</reference>
<evidence type="ECO:0000313" key="4">
    <source>
        <dbReference type="EMBL" id="CAL6116101.1"/>
    </source>
</evidence>
<dbReference type="Proteomes" id="UP001642409">
    <property type="component" value="Unassembled WGS sequence"/>
</dbReference>
<evidence type="ECO:0000313" key="2">
    <source>
        <dbReference type="EMBL" id="CAI9967072.1"/>
    </source>
</evidence>
<protein>
    <submittedName>
        <fullName evidence="3">Hypothetical_protein</fullName>
    </submittedName>
</protein>
<dbReference type="EMBL" id="CATOUU010000976">
    <property type="protein sequence ID" value="CAI9964376.1"/>
    <property type="molecule type" value="Genomic_DNA"/>
</dbReference>